<organism evidence="2">
    <name type="scientific">uncultured Mycobacterium sp</name>
    <dbReference type="NCBI Taxonomy" id="171292"/>
    <lineage>
        <taxon>Bacteria</taxon>
        <taxon>Bacillati</taxon>
        <taxon>Actinomycetota</taxon>
        <taxon>Actinomycetes</taxon>
        <taxon>Mycobacteriales</taxon>
        <taxon>Mycobacteriaceae</taxon>
        <taxon>Mycobacterium</taxon>
        <taxon>environmental samples</taxon>
    </lineage>
</organism>
<accession>A0A1Y5NW04</accession>
<proteinExistence type="predicted"/>
<sequence>MVRAPERARFAVGPAVVSTSHLVRLVEGTIGGPIRWLLSPIRFHRRNTGHRGMDRTGIPPAGGSGTRGAASCAAIRS</sequence>
<dbReference type="AlphaFoldDB" id="A0A1Y5NW04"/>
<feature type="region of interest" description="Disordered" evidence="1">
    <location>
        <begin position="47"/>
        <end position="77"/>
    </location>
</feature>
<name>A0A1Y5NW04_9MYCO</name>
<reference evidence="2" key="1">
    <citation type="submission" date="2016-03" db="EMBL/GenBank/DDBJ databases">
        <authorList>
            <person name="Ploux O."/>
        </authorList>
    </citation>
    <scope>NUCLEOTIDE SEQUENCE</scope>
    <source>
        <strain evidence="2">UC10</strain>
    </source>
</reference>
<protein>
    <submittedName>
        <fullName evidence="2">Uncharacterized protein</fullName>
    </submittedName>
</protein>
<dbReference type="EMBL" id="FLQS01000001">
    <property type="protein sequence ID" value="SBS70564.1"/>
    <property type="molecule type" value="Genomic_DNA"/>
</dbReference>
<evidence type="ECO:0000256" key="1">
    <source>
        <dbReference type="SAM" id="MobiDB-lite"/>
    </source>
</evidence>
<gene>
    <name evidence="2" type="ORF">MHPYR_10201</name>
</gene>
<evidence type="ECO:0000313" key="2">
    <source>
        <dbReference type="EMBL" id="SBS70564.1"/>
    </source>
</evidence>